<proteinExistence type="predicted"/>
<comment type="caution">
    <text evidence="1">The sequence shown here is derived from an EMBL/GenBank/DDBJ whole genome shotgun (WGS) entry which is preliminary data.</text>
</comment>
<evidence type="ECO:0000313" key="1">
    <source>
        <dbReference type="EMBL" id="MBR8668054.1"/>
    </source>
</evidence>
<dbReference type="RefSeq" id="WP_212116730.1">
    <property type="nucleotide sequence ID" value="NZ_JAGTPX020000001.1"/>
</dbReference>
<protein>
    <submittedName>
        <fullName evidence="1">Uncharacterized protein</fullName>
    </submittedName>
</protein>
<reference evidence="1" key="1">
    <citation type="submission" date="2021-04" db="EMBL/GenBank/DDBJ databases">
        <title>Genomic analysis of electroactive and textile dye degrading Bacillus circulans strain: DC10 isolated from constructed wetland-microbial fuel cells treating textile dye wastewaters.</title>
        <authorList>
            <person name="Patel D.U."/>
            <person name="Desai C.R."/>
        </authorList>
    </citation>
    <scope>NUCLEOTIDE SEQUENCE</scope>
    <source>
        <strain evidence="1">DC10</strain>
    </source>
</reference>
<organism evidence="1">
    <name type="scientific">Niallia circulans</name>
    <name type="common">Bacillus circulans</name>
    <dbReference type="NCBI Taxonomy" id="1397"/>
    <lineage>
        <taxon>Bacteria</taxon>
        <taxon>Bacillati</taxon>
        <taxon>Bacillota</taxon>
        <taxon>Bacilli</taxon>
        <taxon>Bacillales</taxon>
        <taxon>Bacillaceae</taxon>
        <taxon>Niallia</taxon>
    </lineage>
</organism>
<name>A0A941JL39_NIACI</name>
<sequence>MFDLSNLTEQKLLEKLLLIKGVNRNGFIELIRSTRHYELGLELAELFESLLDRNLGQLDKQQIDSIKLLVIQTRLICLDSLDRWNAFIEYFDNVYSQGYDNFGIQTLLIIQQERYQVIKRKIAKVSSGKKLGNSLHKPQSELTDTDIELRAKNIIDWVNTL</sequence>
<accession>A0A941JL39</accession>
<dbReference type="EMBL" id="JAGTPX010000001">
    <property type="protein sequence ID" value="MBR8668054.1"/>
    <property type="molecule type" value="Genomic_DNA"/>
</dbReference>
<dbReference type="AlphaFoldDB" id="A0A941JL39"/>
<gene>
    <name evidence="1" type="ORF">KD144_00765</name>
</gene>